<evidence type="ECO:0000313" key="2">
    <source>
        <dbReference type="Proteomes" id="UP000502345"/>
    </source>
</evidence>
<protein>
    <submittedName>
        <fullName evidence="1">Uncharacterized protein</fullName>
    </submittedName>
</protein>
<sequence length="64" mass="7362">MADGEFGICESCLERAQFQTQRSTTLVMPTIPKTGSVTTDFIVRLPHPIDRFRDVRQDIQQHNE</sequence>
<dbReference type="AlphaFoldDB" id="A0A6G9CLM9"/>
<proteinExistence type="predicted"/>
<gene>
    <name evidence="1" type="ORF">G9444_0525</name>
</gene>
<name>A0A6G9CLM9_RHOER</name>
<dbReference type="Proteomes" id="UP000502345">
    <property type="component" value="Chromosome"/>
</dbReference>
<evidence type="ECO:0000313" key="1">
    <source>
        <dbReference type="EMBL" id="QIP37769.1"/>
    </source>
</evidence>
<organism evidence="1 2">
    <name type="scientific">Rhodococcus erythropolis</name>
    <name type="common">Arthrobacter picolinophilus</name>
    <dbReference type="NCBI Taxonomy" id="1833"/>
    <lineage>
        <taxon>Bacteria</taxon>
        <taxon>Bacillati</taxon>
        <taxon>Actinomycetota</taxon>
        <taxon>Actinomycetes</taxon>
        <taxon>Mycobacteriales</taxon>
        <taxon>Nocardiaceae</taxon>
        <taxon>Rhodococcus</taxon>
        <taxon>Rhodococcus erythropolis group</taxon>
    </lineage>
</organism>
<reference evidence="1 2" key="1">
    <citation type="submission" date="2020-03" db="EMBL/GenBank/DDBJ databases">
        <title>Screen low temperature-resistant strains for efficient degradation of petroleum hydrocarbons under the low temperature.</title>
        <authorList>
            <person name="Wang Y."/>
            <person name="Chen J."/>
        </authorList>
    </citation>
    <scope>NUCLEOTIDE SEQUENCE [LARGE SCALE GENOMIC DNA]</scope>
    <source>
        <strain evidence="1 2">KB1</strain>
    </source>
</reference>
<dbReference type="EMBL" id="CP050124">
    <property type="protein sequence ID" value="QIP37769.1"/>
    <property type="molecule type" value="Genomic_DNA"/>
</dbReference>
<accession>A0A6G9CLM9</accession>